<dbReference type="RefSeq" id="WP_321564606.1">
    <property type="nucleotide sequence ID" value="NZ_CP139558.1"/>
</dbReference>
<reference evidence="1 2" key="1">
    <citation type="submission" date="2023-11" db="EMBL/GenBank/DDBJ databases">
        <title>Analysis of the Genomes of Mucilaginibacter gossypii cycad 4 and M. sabulilitoris SNA2: microbes with the potential for plant growth promotion.</title>
        <authorList>
            <person name="Hirsch A.M."/>
            <person name="Humm E."/>
            <person name="Rubbi M."/>
            <person name="Del Vecchio G."/>
            <person name="Ha S.M."/>
            <person name="Pellegrini M."/>
            <person name="Gunsalus R.P."/>
        </authorList>
    </citation>
    <scope>NUCLEOTIDE SEQUENCE [LARGE SCALE GENOMIC DNA]</scope>
    <source>
        <strain evidence="1 2">SNA2</strain>
    </source>
</reference>
<evidence type="ECO:0000313" key="2">
    <source>
        <dbReference type="Proteomes" id="UP001324380"/>
    </source>
</evidence>
<organism evidence="1 2">
    <name type="scientific">Mucilaginibacter sabulilitoris</name>
    <dbReference type="NCBI Taxonomy" id="1173583"/>
    <lineage>
        <taxon>Bacteria</taxon>
        <taxon>Pseudomonadati</taxon>
        <taxon>Bacteroidota</taxon>
        <taxon>Sphingobacteriia</taxon>
        <taxon>Sphingobacteriales</taxon>
        <taxon>Sphingobacteriaceae</taxon>
        <taxon>Mucilaginibacter</taxon>
    </lineage>
</organism>
<protein>
    <recommendedName>
        <fullName evidence="3">Pectate lyase superfamily protein domain-containing protein</fullName>
    </recommendedName>
</protein>
<keyword evidence="2" id="KW-1185">Reference proteome</keyword>
<evidence type="ECO:0008006" key="3">
    <source>
        <dbReference type="Google" id="ProtNLM"/>
    </source>
</evidence>
<evidence type="ECO:0000313" key="1">
    <source>
        <dbReference type="EMBL" id="WPU95496.1"/>
    </source>
</evidence>
<sequence>MKRANDTLYDVLDRYTGDYTTYEKVTTDTDGTGMTDAKCDGVLYKKLITNGVTEYFRAAGIPVLDVMQFGATGSPSGDDSEAFAKVIEWVGRHKNTIEGLSTDAITLSIRCNSPTGVFRIAQPQKMMAQAVAIGGGRRIGLRYFSDNRTAIKFDAPESAPANTDEDVILMYNGNQFQYVRFERLKFIGTNAKHVLLYSSANGGAQDYMFHDCDFFGTWKNQIKVRGSNGANNNSEWKFEACAFSLNCKTLWDIADSDQFLNFWASKCKFWLSDGEHIRCTKGGHFAFWGCDWSGLTPEKPVEANTSYLFNLLGNTRARGVCSFTIHHGRFEHKTIYSSLMYCEWNIGNVTFDNVDCGSQASLVTGINDTTQVYFNPGTTGGPIVSFNNCSLIGRHQYDRISGPNYSAAGSSIAYYKGCNFELTNNLDSRFVFGGSSTIGTQWIAVVEDSKSTTTKTSSGAYKIYTINANYNAIGMSGANIRPHIVCATGADKKLPFTNGVLGIDLPLGARIRNVVLYIEGNTVTDSYNYNLEDGAGNIILSLSGTDASVNNNNEATRFISVTTANRSFIIRDIANQVNAKIGACLITYI</sequence>
<accession>A0ABZ0TRV3</accession>
<gene>
    <name evidence="1" type="ORF">SNE25_08165</name>
</gene>
<dbReference type="EMBL" id="CP139558">
    <property type="protein sequence ID" value="WPU95496.1"/>
    <property type="molecule type" value="Genomic_DNA"/>
</dbReference>
<name>A0ABZ0TRV3_9SPHI</name>
<dbReference type="Proteomes" id="UP001324380">
    <property type="component" value="Chromosome"/>
</dbReference>
<proteinExistence type="predicted"/>